<dbReference type="PANTHER" id="PTHR44051">
    <property type="entry name" value="GLUTATHIONE S-TRANSFERASE-RELATED"/>
    <property type="match status" value="1"/>
</dbReference>
<evidence type="ECO:0000259" key="3">
    <source>
        <dbReference type="PROSITE" id="PS50405"/>
    </source>
</evidence>
<dbReference type="EMBL" id="NDIQ01000001">
    <property type="protein sequence ID" value="PRT53615.1"/>
    <property type="molecule type" value="Genomic_DNA"/>
</dbReference>
<keyword evidence="4" id="KW-0808">Transferase</keyword>
<name>A0A2T0FF60_9ASCO</name>
<dbReference type="InterPro" id="IPR036282">
    <property type="entry name" value="Glutathione-S-Trfase_C_sf"/>
</dbReference>
<dbReference type="InterPro" id="IPR040079">
    <property type="entry name" value="Glutathione_S-Trfase"/>
</dbReference>
<dbReference type="PANTHER" id="PTHR44051:SF9">
    <property type="entry name" value="GLUTATHIONE S-TRANSFERASE 1"/>
    <property type="match status" value="1"/>
</dbReference>
<dbReference type="SFLD" id="SFLDG00358">
    <property type="entry name" value="Main_(cytGST)"/>
    <property type="match status" value="1"/>
</dbReference>
<dbReference type="Pfam" id="PF14497">
    <property type="entry name" value="GST_C_3"/>
    <property type="match status" value="1"/>
</dbReference>
<evidence type="ECO:0000313" key="5">
    <source>
        <dbReference type="Proteomes" id="UP000238350"/>
    </source>
</evidence>
<accession>A0A2T0FF60</accession>
<dbReference type="Gene3D" id="1.20.1050.10">
    <property type="match status" value="1"/>
</dbReference>
<proteinExistence type="inferred from homology"/>
<dbReference type="OrthoDB" id="2098326at2759"/>
<evidence type="ECO:0000259" key="2">
    <source>
        <dbReference type="PROSITE" id="PS50404"/>
    </source>
</evidence>
<dbReference type="Pfam" id="PF02798">
    <property type="entry name" value="GST_N"/>
    <property type="match status" value="1"/>
</dbReference>
<dbReference type="Gene3D" id="3.40.30.10">
    <property type="entry name" value="Glutaredoxin"/>
    <property type="match status" value="1"/>
</dbReference>
<dbReference type="InterPro" id="IPR004046">
    <property type="entry name" value="GST_C"/>
</dbReference>
<feature type="domain" description="GST N-terminal" evidence="2">
    <location>
        <begin position="2"/>
        <end position="85"/>
    </location>
</feature>
<dbReference type="SFLD" id="SFLDS00019">
    <property type="entry name" value="Glutathione_Transferase_(cytos"/>
    <property type="match status" value="1"/>
</dbReference>
<evidence type="ECO:0000256" key="1">
    <source>
        <dbReference type="ARBA" id="ARBA00007409"/>
    </source>
</evidence>
<keyword evidence="5" id="KW-1185">Reference proteome</keyword>
<dbReference type="AlphaFoldDB" id="A0A2T0FF60"/>
<dbReference type="PROSITE" id="PS50404">
    <property type="entry name" value="GST_NTER"/>
    <property type="match status" value="1"/>
</dbReference>
<organism evidence="4 5">
    <name type="scientific">Wickerhamiella sorbophila</name>
    <dbReference type="NCBI Taxonomy" id="45607"/>
    <lineage>
        <taxon>Eukaryota</taxon>
        <taxon>Fungi</taxon>
        <taxon>Dikarya</taxon>
        <taxon>Ascomycota</taxon>
        <taxon>Saccharomycotina</taxon>
        <taxon>Dipodascomycetes</taxon>
        <taxon>Dipodascales</taxon>
        <taxon>Trichomonascaceae</taxon>
        <taxon>Wickerhamiella</taxon>
    </lineage>
</organism>
<dbReference type="InterPro" id="IPR036249">
    <property type="entry name" value="Thioredoxin-like_sf"/>
</dbReference>
<sequence length="230" mass="26115">MSQRIVVHHLENSRGNRAVWLMEELGVPYEIKMYQFDSFTFKADPALKKVHPAGKSPVVTDSDGTVVAESGLVMEYFGEKYRKTADLWADDKKGLLAIKYGLYSAEANFMTAVSMVIGNVRARQSVPMGVSFVLGKLLGVIESRWAGPELHRWLSLLDQQIGENNGFCCNGRFTVADVMYETNIYLMHKFTPHYLKDYDNIIKWYEAMHARPAFKAAHEKISQAVQTQLK</sequence>
<dbReference type="GO" id="GO:0016740">
    <property type="term" value="F:transferase activity"/>
    <property type="evidence" value="ECO:0007669"/>
    <property type="project" value="UniProtKB-KW"/>
</dbReference>
<dbReference type="STRING" id="45607.A0A2T0FF60"/>
<dbReference type="GeneID" id="36514984"/>
<evidence type="ECO:0000313" key="4">
    <source>
        <dbReference type="EMBL" id="PRT53615.1"/>
    </source>
</evidence>
<protein>
    <submittedName>
        <fullName evidence="4">Glutathione S-transferase 3</fullName>
    </submittedName>
</protein>
<dbReference type="RefSeq" id="XP_024663561.1">
    <property type="nucleotide sequence ID" value="XM_024807793.1"/>
</dbReference>
<dbReference type="CDD" id="cd03046">
    <property type="entry name" value="GST_N_GTT1_like"/>
    <property type="match status" value="1"/>
</dbReference>
<dbReference type="Proteomes" id="UP000238350">
    <property type="component" value="Unassembled WGS sequence"/>
</dbReference>
<dbReference type="PROSITE" id="PS50405">
    <property type="entry name" value="GST_CTER"/>
    <property type="match status" value="1"/>
</dbReference>
<comment type="similarity">
    <text evidence="1">Belongs to the GST superfamily.</text>
</comment>
<reference evidence="4 5" key="1">
    <citation type="submission" date="2017-04" db="EMBL/GenBank/DDBJ databases">
        <title>Genome sequencing of [Candida] sorbophila.</title>
        <authorList>
            <person name="Ahn J.O."/>
        </authorList>
    </citation>
    <scope>NUCLEOTIDE SEQUENCE [LARGE SCALE GENOMIC DNA]</scope>
    <source>
        <strain evidence="4 5">DS02</strain>
    </source>
</reference>
<feature type="domain" description="GST C-terminal" evidence="3">
    <location>
        <begin position="91"/>
        <end position="230"/>
    </location>
</feature>
<dbReference type="SUPFAM" id="SSF52833">
    <property type="entry name" value="Thioredoxin-like"/>
    <property type="match status" value="1"/>
</dbReference>
<dbReference type="InterPro" id="IPR004045">
    <property type="entry name" value="Glutathione_S-Trfase_N"/>
</dbReference>
<comment type="caution">
    <text evidence="4">The sequence shown here is derived from an EMBL/GenBank/DDBJ whole genome shotgun (WGS) entry which is preliminary data.</text>
</comment>
<dbReference type="SUPFAM" id="SSF47616">
    <property type="entry name" value="GST C-terminal domain-like"/>
    <property type="match status" value="1"/>
</dbReference>
<gene>
    <name evidence="4" type="ORF">B9G98_01235</name>
</gene>
<dbReference type="InterPro" id="IPR010987">
    <property type="entry name" value="Glutathione-S-Trfase_C-like"/>
</dbReference>